<evidence type="ECO:0000313" key="3">
    <source>
        <dbReference type="EMBL" id="KAF2844599.1"/>
    </source>
</evidence>
<dbReference type="InterPro" id="IPR016039">
    <property type="entry name" value="Thiolase-like"/>
</dbReference>
<proteinExistence type="predicted"/>
<keyword evidence="4" id="KW-1185">Reference proteome</keyword>
<protein>
    <recommendedName>
        <fullName evidence="2">Beta-ketoacyl synthase-like N-terminal domain-containing protein</fullName>
    </recommendedName>
</protein>
<dbReference type="InterPro" id="IPR014030">
    <property type="entry name" value="Ketoacyl_synth_N"/>
</dbReference>
<feature type="domain" description="Beta-ketoacyl synthase-like N-terminal" evidence="2">
    <location>
        <begin position="1"/>
        <end position="61"/>
    </location>
</feature>
<dbReference type="OrthoDB" id="329835at2759"/>
<dbReference type="EMBL" id="MU006370">
    <property type="protein sequence ID" value="KAF2844599.1"/>
    <property type="molecule type" value="Genomic_DNA"/>
</dbReference>
<dbReference type="Pfam" id="PF00109">
    <property type="entry name" value="ketoacyl-synt"/>
    <property type="match status" value="1"/>
</dbReference>
<reference evidence="3" key="1">
    <citation type="submission" date="2020-01" db="EMBL/GenBank/DDBJ databases">
        <authorList>
            <consortium name="DOE Joint Genome Institute"/>
            <person name="Haridas S."/>
            <person name="Albert R."/>
            <person name="Binder M."/>
            <person name="Bloem J."/>
            <person name="Labutti K."/>
            <person name="Salamov A."/>
            <person name="Andreopoulos B."/>
            <person name="Baker S.E."/>
            <person name="Barry K."/>
            <person name="Bills G."/>
            <person name="Bluhm B.H."/>
            <person name="Cannon C."/>
            <person name="Castanera R."/>
            <person name="Culley D.E."/>
            <person name="Daum C."/>
            <person name="Ezra D."/>
            <person name="Gonzalez J.B."/>
            <person name="Henrissat B."/>
            <person name="Kuo A."/>
            <person name="Liang C."/>
            <person name="Lipzen A."/>
            <person name="Lutzoni F."/>
            <person name="Magnuson J."/>
            <person name="Mondo S."/>
            <person name="Nolan M."/>
            <person name="Ohm R."/>
            <person name="Pangilinan J."/>
            <person name="Park H.-J."/>
            <person name="Ramirez L."/>
            <person name="Alfaro M."/>
            <person name="Sun H."/>
            <person name="Tritt A."/>
            <person name="Yoshinaga Y."/>
            <person name="Zwiers L.-H."/>
            <person name="Turgeon B.G."/>
            <person name="Goodwin S.B."/>
            <person name="Spatafora J.W."/>
            <person name="Crous P.W."/>
            <person name="Grigoriev I.V."/>
        </authorList>
    </citation>
    <scope>NUCLEOTIDE SEQUENCE</scope>
    <source>
        <strain evidence="3">IPT5</strain>
    </source>
</reference>
<dbReference type="AlphaFoldDB" id="A0A6A7AR03"/>
<dbReference type="GO" id="GO:0006633">
    <property type="term" value="P:fatty acid biosynthetic process"/>
    <property type="evidence" value="ECO:0007669"/>
    <property type="project" value="TreeGrafter"/>
</dbReference>
<dbReference type="GO" id="GO:0044550">
    <property type="term" value="P:secondary metabolite biosynthetic process"/>
    <property type="evidence" value="ECO:0007669"/>
    <property type="project" value="TreeGrafter"/>
</dbReference>
<dbReference type="PANTHER" id="PTHR43775:SF22">
    <property type="entry name" value="SYNTHASE, PUTATIVE (JCVI)-RELATED"/>
    <property type="match status" value="1"/>
</dbReference>
<dbReference type="GO" id="GO:0004312">
    <property type="term" value="F:fatty acid synthase activity"/>
    <property type="evidence" value="ECO:0007669"/>
    <property type="project" value="TreeGrafter"/>
</dbReference>
<gene>
    <name evidence="3" type="ORF">T440DRAFT_409800</name>
</gene>
<dbReference type="PANTHER" id="PTHR43775">
    <property type="entry name" value="FATTY ACID SYNTHASE"/>
    <property type="match status" value="1"/>
</dbReference>
<keyword evidence="1" id="KW-0511">Multifunctional enzyme</keyword>
<dbReference type="InterPro" id="IPR050091">
    <property type="entry name" value="PKS_NRPS_Biosynth_Enz"/>
</dbReference>
<dbReference type="SUPFAM" id="SSF53901">
    <property type="entry name" value="Thiolase-like"/>
    <property type="match status" value="1"/>
</dbReference>
<name>A0A6A7AR03_9PLEO</name>
<organism evidence="3 4">
    <name type="scientific">Plenodomus tracheiphilus IPT5</name>
    <dbReference type="NCBI Taxonomy" id="1408161"/>
    <lineage>
        <taxon>Eukaryota</taxon>
        <taxon>Fungi</taxon>
        <taxon>Dikarya</taxon>
        <taxon>Ascomycota</taxon>
        <taxon>Pezizomycotina</taxon>
        <taxon>Dothideomycetes</taxon>
        <taxon>Pleosporomycetidae</taxon>
        <taxon>Pleosporales</taxon>
        <taxon>Pleosporineae</taxon>
        <taxon>Leptosphaeriaceae</taxon>
        <taxon>Plenodomus</taxon>
    </lineage>
</organism>
<dbReference type="Proteomes" id="UP000799423">
    <property type="component" value="Unassembled WGS sequence"/>
</dbReference>
<evidence type="ECO:0000313" key="4">
    <source>
        <dbReference type="Proteomes" id="UP000799423"/>
    </source>
</evidence>
<feature type="non-terminal residue" evidence="3">
    <location>
        <position position="1"/>
    </location>
</feature>
<sequence>FDAAFFGISPTEAGHMDSHERLGLELAYKALENAGIQPDRLAAGDNAVYIGVDSDDYSRMLRENT</sequence>
<evidence type="ECO:0000256" key="1">
    <source>
        <dbReference type="ARBA" id="ARBA00023268"/>
    </source>
</evidence>
<accession>A0A6A7AR03</accession>
<evidence type="ECO:0000259" key="2">
    <source>
        <dbReference type="Pfam" id="PF00109"/>
    </source>
</evidence>
<dbReference type="Gene3D" id="3.40.47.10">
    <property type="match status" value="1"/>
</dbReference>